<evidence type="ECO:0000256" key="1">
    <source>
        <dbReference type="SAM" id="MobiDB-lite"/>
    </source>
</evidence>
<proteinExistence type="predicted"/>
<sequence>MRRIRLQVRIEPLEAPSSAPAPSGSRQEKILPWTEPCSEDLSISELWAKIETRLSIKYLQDHYGSVLDTTETVGNIFDDRTGGAELNATSIVHVVRFPPDREESRNPQSFGSITPESFARPQKHLLSNTQPNVRSSLRDMAAGGSRCESSWRWLRQACQATEITRHDESGRFDPDRPFLSRERDCKENPQRRLSPVKQALQPHFTKDPQRPLAPRHPSPYGTPISLSLIDCPNQIPFSSTNQDGIPDSPRGKAFLQSIIDLNDDDTKSESPDLGQNLFDVPLSHAGTPAAGTELSITEAAHDAVPQAANTEALYGKATSQTDLVSVAASAVTDAGCVVPLSQGISGPTQPARLRPPLPQTVAEETAEGLSKPKQR</sequence>
<evidence type="ECO:0000313" key="2">
    <source>
        <dbReference type="EMBL" id="SLM38819.1"/>
    </source>
</evidence>
<evidence type="ECO:0000313" key="3">
    <source>
        <dbReference type="Proteomes" id="UP000192927"/>
    </source>
</evidence>
<dbReference type="Proteomes" id="UP000192927">
    <property type="component" value="Unassembled WGS sequence"/>
</dbReference>
<name>A0A1W5D7F0_9LECA</name>
<feature type="region of interest" description="Disordered" evidence="1">
    <location>
        <begin position="167"/>
        <end position="224"/>
    </location>
</feature>
<accession>A0A1W5D7F0</accession>
<keyword evidence="3" id="KW-1185">Reference proteome</keyword>
<protein>
    <submittedName>
        <fullName evidence="2">Uncharacterized protein</fullName>
    </submittedName>
</protein>
<feature type="compositionally biased region" description="Basic and acidic residues" evidence="1">
    <location>
        <begin position="167"/>
        <end position="190"/>
    </location>
</feature>
<dbReference type="AlphaFoldDB" id="A0A1W5D7F0"/>
<feature type="region of interest" description="Disordered" evidence="1">
    <location>
        <begin position="342"/>
        <end position="375"/>
    </location>
</feature>
<reference evidence="3" key="1">
    <citation type="submission" date="2017-03" db="EMBL/GenBank/DDBJ databases">
        <authorList>
            <person name="Sharma R."/>
            <person name="Thines M."/>
        </authorList>
    </citation>
    <scope>NUCLEOTIDE SEQUENCE [LARGE SCALE GENOMIC DNA]</scope>
</reference>
<organism evidence="2 3">
    <name type="scientific">Lasallia pustulata</name>
    <dbReference type="NCBI Taxonomy" id="136370"/>
    <lineage>
        <taxon>Eukaryota</taxon>
        <taxon>Fungi</taxon>
        <taxon>Dikarya</taxon>
        <taxon>Ascomycota</taxon>
        <taxon>Pezizomycotina</taxon>
        <taxon>Lecanoromycetes</taxon>
        <taxon>OSLEUM clade</taxon>
        <taxon>Umbilicariomycetidae</taxon>
        <taxon>Umbilicariales</taxon>
        <taxon>Umbilicariaceae</taxon>
        <taxon>Lasallia</taxon>
    </lineage>
</organism>
<dbReference type="EMBL" id="FWEW01003004">
    <property type="protein sequence ID" value="SLM38819.1"/>
    <property type="molecule type" value="Genomic_DNA"/>
</dbReference>